<evidence type="ECO:0000313" key="8">
    <source>
        <dbReference type="Proteomes" id="UP000069940"/>
    </source>
</evidence>
<evidence type="ECO:0000256" key="5">
    <source>
        <dbReference type="SAM" id="MobiDB-lite"/>
    </source>
</evidence>
<reference evidence="7" key="2">
    <citation type="submission" date="2025-05" db="UniProtKB">
        <authorList>
            <consortium name="EnsemblMetazoa"/>
        </authorList>
    </citation>
    <scope>IDENTIFICATION</scope>
    <source>
        <strain evidence="7">Foshan</strain>
    </source>
</reference>
<keyword evidence="8" id="KW-1185">Reference proteome</keyword>
<evidence type="ECO:0000313" key="7">
    <source>
        <dbReference type="EnsemblMetazoa" id="AALFPA23_003888.P4542"/>
    </source>
</evidence>
<organism evidence="7 8">
    <name type="scientific">Aedes albopictus</name>
    <name type="common">Asian tiger mosquito</name>
    <name type="synonym">Stegomyia albopicta</name>
    <dbReference type="NCBI Taxonomy" id="7160"/>
    <lineage>
        <taxon>Eukaryota</taxon>
        <taxon>Metazoa</taxon>
        <taxon>Ecdysozoa</taxon>
        <taxon>Arthropoda</taxon>
        <taxon>Hexapoda</taxon>
        <taxon>Insecta</taxon>
        <taxon>Pterygota</taxon>
        <taxon>Neoptera</taxon>
        <taxon>Endopterygota</taxon>
        <taxon>Diptera</taxon>
        <taxon>Nematocera</taxon>
        <taxon>Culicoidea</taxon>
        <taxon>Culicidae</taxon>
        <taxon>Culicinae</taxon>
        <taxon>Aedini</taxon>
        <taxon>Aedes</taxon>
        <taxon>Stegomyia</taxon>
    </lineage>
</organism>
<dbReference type="PROSITE" id="PS50016">
    <property type="entry name" value="ZF_PHD_2"/>
    <property type="match status" value="1"/>
</dbReference>
<evidence type="ECO:0000256" key="4">
    <source>
        <dbReference type="PROSITE-ProRule" id="PRU00146"/>
    </source>
</evidence>
<evidence type="ECO:0000256" key="1">
    <source>
        <dbReference type="ARBA" id="ARBA00022723"/>
    </source>
</evidence>
<feature type="region of interest" description="Disordered" evidence="5">
    <location>
        <begin position="190"/>
        <end position="229"/>
    </location>
</feature>
<evidence type="ECO:0000256" key="2">
    <source>
        <dbReference type="ARBA" id="ARBA00022771"/>
    </source>
</evidence>
<dbReference type="InterPro" id="IPR001965">
    <property type="entry name" value="Znf_PHD"/>
</dbReference>
<name>A0ABM1XY03_AEDAL</name>
<dbReference type="InterPro" id="IPR019786">
    <property type="entry name" value="Zinc_finger_PHD-type_CS"/>
</dbReference>
<keyword evidence="1" id="KW-0479">Metal-binding</keyword>
<accession>A0ABM1XY03</accession>
<keyword evidence="3" id="KW-0862">Zinc</keyword>
<dbReference type="PROSITE" id="PS01359">
    <property type="entry name" value="ZF_PHD_1"/>
    <property type="match status" value="1"/>
</dbReference>
<dbReference type="SUPFAM" id="SSF57903">
    <property type="entry name" value="FYVE/PHD zinc finger"/>
    <property type="match status" value="1"/>
</dbReference>
<dbReference type="Gene3D" id="3.30.40.10">
    <property type="entry name" value="Zinc/RING finger domain, C3HC4 (zinc finger)"/>
    <property type="match status" value="1"/>
</dbReference>
<proteinExistence type="predicted"/>
<dbReference type="GeneID" id="134285359"/>
<dbReference type="InterPro" id="IPR019787">
    <property type="entry name" value="Znf_PHD-finger"/>
</dbReference>
<protein>
    <recommendedName>
        <fullName evidence="6">PHD-type domain-containing protein</fullName>
    </recommendedName>
</protein>
<dbReference type="Proteomes" id="UP000069940">
    <property type="component" value="Unassembled WGS sequence"/>
</dbReference>
<dbReference type="InterPro" id="IPR011011">
    <property type="entry name" value="Znf_FYVE_PHD"/>
</dbReference>
<dbReference type="CDD" id="cd15489">
    <property type="entry name" value="PHD_SF"/>
    <property type="match status" value="1"/>
</dbReference>
<reference evidence="8" key="1">
    <citation type="journal article" date="2015" name="Proc. Natl. Acad. Sci. U.S.A.">
        <title>Genome sequence of the Asian Tiger mosquito, Aedes albopictus, reveals insights into its biology, genetics, and evolution.</title>
        <authorList>
            <person name="Chen X.G."/>
            <person name="Jiang X."/>
            <person name="Gu J."/>
            <person name="Xu M."/>
            <person name="Wu Y."/>
            <person name="Deng Y."/>
            <person name="Zhang C."/>
            <person name="Bonizzoni M."/>
            <person name="Dermauw W."/>
            <person name="Vontas J."/>
            <person name="Armbruster P."/>
            <person name="Huang X."/>
            <person name="Yang Y."/>
            <person name="Zhang H."/>
            <person name="He W."/>
            <person name="Peng H."/>
            <person name="Liu Y."/>
            <person name="Wu K."/>
            <person name="Chen J."/>
            <person name="Lirakis M."/>
            <person name="Topalis P."/>
            <person name="Van Leeuwen T."/>
            <person name="Hall A.B."/>
            <person name="Jiang X."/>
            <person name="Thorpe C."/>
            <person name="Mueller R.L."/>
            <person name="Sun C."/>
            <person name="Waterhouse R.M."/>
            <person name="Yan G."/>
            <person name="Tu Z.J."/>
            <person name="Fang X."/>
            <person name="James A.A."/>
        </authorList>
    </citation>
    <scope>NUCLEOTIDE SEQUENCE [LARGE SCALE GENOMIC DNA]</scope>
    <source>
        <strain evidence="8">Foshan</strain>
    </source>
</reference>
<dbReference type="RefSeq" id="XP_062701926.1">
    <property type="nucleotide sequence ID" value="XM_062845942.1"/>
</dbReference>
<dbReference type="InterPro" id="IPR013083">
    <property type="entry name" value="Znf_RING/FYVE/PHD"/>
</dbReference>
<evidence type="ECO:0000256" key="3">
    <source>
        <dbReference type="ARBA" id="ARBA00022833"/>
    </source>
</evidence>
<keyword evidence="2 4" id="KW-0863">Zinc-finger</keyword>
<dbReference type="EnsemblMetazoa" id="AALFPA23_003888.R4542">
    <property type="protein sequence ID" value="AALFPA23_003888.P4542"/>
    <property type="gene ID" value="AALFPA23_003888"/>
</dbReference>
<sequence length="328" mass="36015">MSNRTPTSGSKLDEAAASKSDVASANPTTDAAVVTGITNLTIVENAVSGAKAIEVTSVLGTTSATAAQQVALPSSAQVNDLPHDINAAHIKSNRLKDRASLGEAGVIDCDRQLQGGCFSAKPPNATIRVRVTRFSHCEMCNDRDNSKMVQCDSCDLWYHFACVEVTGGIANQSWSCPMCSENEINLPRLEDAPRDDHSETSQRAPLSNPPNSKKTISQTSSKRSEQRKLDRQLQMLEEMKQIEQKYLKEKYRLLDAADDDNITVTSEEILGSEHLYKVQGWLRDTENCGEDCDSGLVEEGLHRELFSSKARANCSVYLMVVRTRYLPT</sequence>
<dbReference type="Pfam" id="PF00628">
    <property type="entry name" value="PHD"/>
    <property type="match status" value="1"/>
</dbReference>
<feature type="domain" description="PHD-type" evidence="6">
    <location>
        <begin position="134"/>
        <end position="182"/>
    </location>
</feature>
<feature type="compositionally biased region" description="Polar residues" evidence="5">
    <location>
        <begin position="1"/>
        <end position="10"/>
    </location>
</feature>
<feature type="region of interest" description="Disordered" evidence="5">
    <location>
        <begin position="1"/>
        <end position="25"/>
    </location>
</feature>
<evidence type="ECO:0000259" key="6">
    <source>
        <dbReference type="PROSITE" id="PS50016"/>
    </source>
</evidence>
<dbReference type="SMART" id="SM00249">
    <property type="entry name" value="PHD"/>
    <property type="match status" value="1"/>
</dbReference>
<feature type="compositionally biased region" description="Polar residues" evidence="5">
    <location>
        <begin position="201"/>
        <end position="221"/>
    </location>
</feature>
<feature type="compositionally biased region" description="Basic and acidic residues" evidence="5">
    <location>
        <begin position="190"/>
        <end position="200"/>
    </location>
</feature>